<protein>
    <submittedName>
        <fullName evidence="1">Uncharacterized protein</fullName>
    </submittedName>
</protein>
<dbReference type="GeneID" id="96749709"/>
<comment type="caution">
    <text evidence="1">The sequence shown here is derived from an EMBL/GenBank/DDBJ whole genome shotgun (WGS) entry which is preliminary data.</text>
</comment>
<proteinExistence type="predicted"/>
<dbReference type="Proteomes" id="UP000325598">
    <property type="component" value="Unassembled WGS sequence"/>
</dbReference>
<gene>
    <name evidence="1" type="ORF">San01_03830</name>
</gene>
<evidence type="ECO:0000313" key="2">
    <source>
        <dbReference type="Proteomes" id="UP000325598"/>
    </source>
</evidence>
<keyword evidence="2" id="KW-1185">Reference proteome</keyword>
<name>A0A5J4L9B2_9ACTN</name>
<dbReference type="RefSeq" id="WP_086719309.1">
    <property type="nucleotide sequence ID" value="NZ_BLAG01000004.1"/>
</dbReference>
<accession>A0A5J4L9B2</accession>
<reference evidence="1 2" key="1">
    <citation type="submission" date="2019-10" db="EMBL/GenBank/DDBJ databases">
        <title>Whole genome shotgun sequence of Streptomyces angustmyceticus NBRC 3934.</title>
        <authorList>
            <person name="Hosoyama A."/>
            <person name="Ichikawa N."/>
            <person name="Kimura A."/>
            <person name="Kitahashi Y."/>
            <person name="Komaki H."/>
            <person name="Uohara A."/>
        </authorList>
    </citation>
    <scope>NUCLEOTIDE SEQUENCE [LARGE SCALE GENOMIC DNA]</scope>
    <source>
        <strain evidence="1 2">NBRC 3934</strain>
    </source>
</reference>
<dbReference type="AlphaFoldDB" id="A0A5J4L9B2"/>
<organism evidence="1 2">
    <name type="scientific">Streptomyces angustmyceticus</name>
    <dbReference type="NCBI Taxonomy" id="285578"/>
    <lineage>
        <taxon>Bacteria</taxon>
        <taxon>Bacillati</taxon>
        <taxon>Actinomycetota</taxon>
        <taxon>Actinomycetes</taxon>
        <taxon>Kitasatosporales</taxon>
        <taxon>Streptomycetaceae</taxon>
        <taxon>Streptomyces</taxon>
    </lineage>
</organism>
<dbReference type="OrthoDB" id="4236627at2"/>
<evidence type="ECO:0000313" key="1">
    <source>
        <dbReference type="EMBL" id="GES27896.1"/>
    </source>
</evidence>
<dbReference type="EMBL" id="BLAG01000004">
    <property type="protein sequence ID" value="GES27896.1"/>
    <property type="molecule type" value="Genomic_DNA"/>
</dbReference>
<sequence length="112" mass="12963">MAEWESSKRGAKKFAREVEIGKTYYVVLTATYPWGDEKVWVSYVFDHRQMFTGGAMTGSMSAQGLCLNYGPVYDEKPGRHIRPMFECDDDQVYATPADILQVRNSRREKVRR</sequence>